<dbReference type="Proteomes" id="UP000321046">
    <property type="component" value="Unassembled WGS sequence"/>
</dbReference>
<feature type="transmembrane region" description="Helical" evidence="1">
    <location>
        <begin position="37"/>
        <end position="58"/>
    </location>
</feature>
<proteinExistence type="predicted"/>
<evidence type="ECO:0000313" key="4">
    <source>
        <dbReference type="Proteomes" id="UP000321046"/>
    </source>
</evidence>
<protein>
    <recommendedName>
        <fullName evidence="2">Fatty acid desaturase domain-containing protein</fullName>
    </recommendedName>
</protein>
<organism evidence="3 4">
    <name type="scientific">Lujinxingia vulgaris</name>
    <dbReference type="NCBI Taxonomy" id="2600176"/>
    <lineage>
        <taxon>Bacteria</taxon>
        <taxon>Deltaproteobacteria</taxon>
        <taxon>Bradymonadales</taxon>
        <taxon>Lujinxingiaceae</taxon>
        <taxon>Lujinxingia</taxon>
    </lineage>
</organism>
<keyword evidence="1" id="KW-0472">Membrane</keyword>
<accession>A0A5C6XDS3</accession>
<feature type="transmembrane region" description="Helical" evidence="1">
    <location>
        <begin position="200"/>
        <end position="219"/>
    </location>
</feature>
<dbReference type="EMBL" id="VOSL01000020">
    <property type="protein sequence ID" value="TXD41244.1"/>
    <property type="molecule type" value="Genomic_DNA"/>
</dbReference>
<feature type="domain" description="Fatty acid desaturase" evidence="2">
    <location>
        <begin position="61"/>
        <end position="318"/>
    </location>
</feature>
<evidence type="ECO:0000313" key="3">
    <source>
        <dbReference type="EMBL" id="TXD41244.1"/>
    </source>
</evidence>
<feature type="transmembrane region" description="Helical" evidence="1">
    <location>
        <begin position="64"/>
        <end position="81"/>
    </location>
</feature>
<comment type="caution">
    <text evidence="3">The sequence shown here is derived from an EMBL/GenBank/DDBJ whole genome shotgun (WGS) entry which is preliminary data.</text>
</comment>
<dbReference type="PANTHER" id="PTHR19353:SF73">
    <property type="entry name" value="FATTY ACID DESATURASE"/>
    <property type="match status" value="1"/>
</dbReference>
<dbReference type="RefSeq" id="WP_146973178.1">
    <property type="nucleotide sequence ID" value="NZ_VOSL01000020.1"/>
</dbReference>
<dbReference type="InterPro" id="IPR012171">
    <property type="entry name" value="Fatty_acid_desaturase"/>
</dbReference>
<dbReference type="OrthoDB" id="9769653at2"/>
<evidence type="ECO:0000256" key="1">
    <source>
        <dbReference type="SAM" id="Phobius"/>
    </source>
</evidence>
<dbReference type="GO" id="GO:0016717">
    <property type="term" value="F:oxidoreductase activity, acting on paired donors, with oxidation of a pair of donors resulting in the reduction of molecular oxygen to two molecules of water"/>
    <property type="evidence" value="ECO:0007669"/>
    <property type="project" value="TreeGrafter"/>
</dbReference>
<reference evidence="3 4" key="1">
    <citation type="submission" date="2019-08" db="EMBL/GenBank/DDBJ databases">
        <title>Bradymonadales sp. TMQ2.</title>
        <authorList>
            <person name="Liang Q."/>
        </authorList>
    </citation>
    <scope>NUCLEOTIDE SEQUENCE [LARGE SCALE GENOMIC DNA]</scope>
    <source>
        <strain evidence="3 4">TMQ2</strain>
    </source>
</reference>
<keyword evidence="1" id="KW-1133">Transmembrane helix</keyword>
<dbReference type="AlphaFoldDB" id="A0A5C6XDS3"/>
<dbReference type="GO" id="GO:0006629">
    <property type="term" value="P:lipid metabolic process"/>
    <property type="evidence" value="ECO:0007669"/>
    <property type="project" value="InterPro"/>
</dbReference>
<name>A0A5C6XDS3_9DELT</name>
<keyword evidence="1" id="KW-0812">Transmembrane</keyword>
<dbReference type="Pfam" id="PF00487">
    <property type="entry name" value="FA_desaturase"/>
    <property type="match status" value="1"/>
</dbReference>
<dbReference type="PANTHER" id="PTHR19353">
    <property type="entry name" value="FATTY ACID DESATURASE 2"/>
    <property type="match status" value="1"/>
</dbReference>
<dbReference type="InterPro" id="IPR005804">
    <property type="entry name" value="FA_desaturase_dom"/>
</dbReference>
<evidence type="ECO:0000259" key="2">
    <source>
        <dbReference type="Pfam" id="PF00487"/>
    </source>
</evidence>
<dbReference type="GO" id="GO:0016020">
    <property type="term" value="C:membrane"/>
    <property type="evidence" value="ECO:0007669"/>
    <property type="project" value="TreeGrafter"/>
</dbReference>
<gene>
    <name evidence="3" type="ORF">FRC96_04450</name>
</gene>
<sequence>MTQTSDTPEAVRTFLDAEQSRAVLLASRPFTEARDAVAAWQIGSTLVLFLLMLGFASWMGPTPYLLLLAPFGAGFFMRIFVFQHDLGHRSAFSSARVNDVLGTLLSLITSIPFEPWRTEHHWHHNHQGRLSKRGVDNMNSPMTLDEIPERPAEARYRIKKVRPLNIFLLGAHSLLIERRFPQGFFPFRESFKDAVHNREAMLRAIAWTLPAHLALHALVVLTLGWWVSVLVLVPSLVLGAGTGGVLFWIQHNFEHTYYAEDEEWHKANTAVYGSSYLKLGGVLRWFTADIGLHHVHHLNPRIPNYNLERARRAIPELAAVEPLSDEDLRRSFTHLFWDRDARRMRPAQGKLDG</sequence>
<feature type="transmembrane region" description="Helical" evidence="1">
    <location>
        <begin position="225"/>
        <end position="249"/>
    </location>
</feature>